<evidence type="ECO:0000256" key="3">
    <source>
        <dbReference type="ARBA" id="ARBA00022448"/>
    </source>
</evidence>
<dbReference type="NCBIfam" id="TIGR02138">
    <property type="entry name" value="phosphate_pstC"/>
    <property type="match status" value="1"/>
</dbReference>
<feature type="transmembrane region" description="Helical" evidence="9">
    <location>
        <begin position="104"/>
        <end position="124"/>
    </location>
</feature>
<dbReference type="GO" id="GO:0005886">
    <property type="term" value="C:plasma membrane"/>
    <property type="evidence" value="ECO:0007669"/>
    <property type="project" value="UniProtKB-SubCell"/>
</dbReference>
<dbReference type="CDD" id="cd06261">
    <property type="entry name" value="TM_PBP2"/>
    <property type="match status" value="1"/>
</dbReference>
<accession>A0A953LDB1</accession>
<feature type="domain" description="ABC transmembrane type-1" evidence="11">
    <location>
        <begin position="59"/>
        <end position="267"/>
    </location>
</feature>
<dbReference type="Gene3D" id="1.10.3720.10">
    <property type="entry name" value="MetI-like"/>
    <property type="match status" value="1"/>
</dbReference>
<comment type="caution">
    <text evidence="12">The sequence shown here is derived from an EMBL/GenBank/DDBJ whole genome shotgun (WGS) entry which is preliminary data.</text>
</comment>
<evidence type="ECO:0000256" key="9">
    <source>
        <dbReference type="RuleBase" id="RU363032"/>
    </source>
</evidence>
<comment type="caution">
    <text evidence="10">Lacks conserved residue(s) required for the propagation of feature annotation.</text>
</comment>
<dbReference type="RefSeq" id="WP_011194371.1">
    <property type="nucleotide sequence ID" value="NZ_JACSIR010000032.1"/>
</dbReference>
<feature type="transmembrane region" description="Helical" evidence="9">
    <location>
        <begin position="55"/>
        <end position="84"/>
    </location>
</feature>
<evidence type="ECO:0000256" key="1">
    <source>
        <dbReference type="ARBA" id="ARBA00004651"/>
    </source>
</evidence>
<feature type="transmembrane region" description="Helical" evidence="9">
    <location>
        <begin position="248"/>
        <end position="267"/>
    </location>
</feature>
<dbReference type="PANTHER" id="PTHR30425">
    <property type="entry name" value="PHOSPHATE TRANSPORT SYSTEM PERMEASE PROTEIN PST"/>
    <property type="match status" value="1"/>
</dbReference>
<dbReference type="SUPFAM" id="SSF161098">
    <property type="entry name" value="MetI-like"/>
    <property type="match status" value="1"/>
</dbReference>
<protein>
    <recommendedName>
        <fullName evidence="10">Phosphate transport system permease protein</fullName>
    </recommendedName>
</protein>
<comment type="subcellular location">
    <subcellularLocation>
        <location evidence="1 9">Cell membrane</location>
        <topology evidence="1 9">Multi-pass membrane protein</topology>
    </subcellularLocation>
</comment>
<evidence type="ECO:0000256" key="10">
    <source>
        <dbReference type="RuleBase" id="RU363054"/>
    </source>
</evidence>
<keyword evidence="6 9" id="KW-0812">Transmembrane</keyword>
<keyword evidence="7 9" id="KW-1133">Transmembrane helix</keyword>
<dbReference type="OMA" id="YGAWPFI"/>
<dbReference type="InterPro" id="IPR000515">
    <property type="entry name" value="MetI-like"/>
</dbReference>
<dbReference type="AlphaFoldDB" id="A0A953LDB1"/>
<evidence type="ECO:0000256" key="5">
    <source>
        <dbReference type="ARBA" id="ARBA00022592"/>
    </source>
</evidence>
<evidence type="ECO:0000256" key="2">
    <source>
        <dbReference type="ARBA" id="ARBA00007069"/>
    </source>
</evidence>
<keyword evidence="4 10" id="KW-1003">Cell membrane</keyword>
<evidence type="ECO:0000259" key="11">
    <source>
        <dbReference type="PROSITE" id="PS50928"/>
    </source>
</evidence>
<feature type="transmembrane region" description="Helical" evidence="9">
    <location>
        <begin position="130"/>
        <end position="152"/>
    </location>
</feature>
<dbReference type="InterPro" id="IPR051124">
    <property type="entry name" value="Phosphate_Transport_Permease"/>
</dbReference>
<comment type="function">
    <text evidence="10">Part of the binding-protein-dependent transport system for phosphate; probably responsible for the translocation of the substrate across the membrane.</text>
</comment>
<keyword evidence="8 9" id="KW-0472">Membrane</keyword>
<sequence>MDVRDRLARAALGAAATVASAGVILIALAVTAEGWRALPHLFGPVWSPEDGRFGVLPLLAGSVLVTLGSLALAVPVGVGVGLFLTEVATPRLAGAVRPVLQGMAAVPSVVFGFLGLNLIVPWVSRAFGGLGLSLLAGWLVLALMVLPTVAAVSEDALRAVDPALREGAYALGATPGQVAWRVLLPAAKGGITTAVILALGRALGETMAVLMVLGNAAAVPRSPLDPARTLTGNIALEMAYATGRHREALFASGALLLLINLAVTQAARRAAGGRAAP</sequence>
<dbReference type="PROSITE" id="PS50928">
    <property type="entry name" value="ABC_TM1"/>
    <property type="match status" value="1"/>
</dbReference>
<dbReference type="EMBL" id="PIUK01000016">
    <property type="protein sequence ID" value="MBY6275210.1"/>
    <property type="molecule type" value="Genomic_DNA"/>
</dbReference>
<dbReference type="InterPro" id="IPR035906">
    <property type="entry name" value="MetI-like_sf"/>
</dbReference>
<comment type="similarity">
    <text evidence="2 10">Belongs to the binding-protein-dependent transport system permease family. CysTW subfamily.</text>
</comment>
<evidence type="ECO:0000256" key="6">
    <source>
        <dbReference type="ARBA" id="ARBA00022692"/>
    </source>
</evidence>
<evidence type="ECO:0000313" key="12">
    <source>
        <dbReference type="EMBL" id="MBY6275210.1"/>
    </source>
</evidence>
<dbReference type="GO" id="GO:0006817">
    <property type="term" value="P:phosphate ion transport"/>
    <property type="evidence" value="ECO:0007669"/>
    <property type="project" value="UniProtKB-KW"/>
</dbReference>
<keyword evidence="5 10" id="KW-0592">Phosphate transport</keyword>
<gene>
    <name evidence="12" type="primary">pstC</name>
    <name evidence="12" type="ORF">CWE10_03190</name>
</gene>
<dbReference type="Proteomes" id="UP000732377">
    <property type="component" value="Unassembled WGS sequence"/>
</dbReference>
<feature type="transmembrane region" description="Helical" evidence="9">
    <location>
        <begin position="12"/>
        <end position="35"/>
    </location>
</feature>
<reference evidence="12" key="1">
    <citation type="submission" date="2017-11" db="EMBL/GenBank/DDBJ databases">
        <title>Three new genomes from thermophilic consortium.</title>
        <authorList>
            <person name="Quaggio R."/>
            <person name="Amgarten D."/>
            <person name="Setubal J.C."/>
        </authorList>
    </citation>
    <scope>NUCLEOTIDE SEQUENCE</scope>
    <source>
        <strain evidence="12">ZCTH01-B2</strain>
    </source>
</reference>
<dbReference type="PANTHER" id="PTHR30425:SF1">
    <property type="entry name" value="PHOSPHATE TRANSPORT SYSTEM PERMEASE PROTEIN PSTC"/>
    <property type="match status" value="1"/>
</dbReference>
<dbReference type="InterPro" id="IPR011864">
    <property type="entry name" value="Phosphate_PstC"/>
</dbReference>
<evidence type="ECO:0000256" key="4">
    <source>
        <dbReference type="ARBA" id="ARBA00022475"/>
    </source>
</evidence>
<dbReference type="GO" id="GO:0005315">
    <property type="term" value="F:phosphate transmembrane transporter activity"/>
    <property type="evidence" value="ECO:0007669"/>
    <property type="project" value="InterPro"/>
</dbReference>
<organism evidence="12 13">
    <name type="scientific">Symbiobacterium thermophilum</name>
    <dbReference type="NCBI Taxonomy" id="2734"/>
    <lineage>
        <taxon>Bacteria</taxon>
        <taxon>Bacillati</taxon>
        <taxon>Bacillota</taxon>
        <taxon>Clostridia</taxon>
        <taxon>Eubacteriales</taxon>
        <taxon>Symbiobacteriaceae</taxon>
        <taxon>Symbiobacterium</taxon>
    </lineage>
</organism>
<name>A0A953LDB1_SYMTR</name>
<dbReference type="Pfam" id="PF00528">
    <property type="entry name" value="BPD_transp_1"/>
    <property type="match status" value="1"/>
</dbReference>
<evidence type="ECO:0000313" key="13">
    <source>
        <dbReference type="Proteomes" id="UP000732377"/>
    </source>
</evidence>
<keyword evidence="3 9" id="KW-0813">Transport</keyword>
<evidence type="ECO:0000256" key="8">
    <source>
        <dbReference type="ARBA" id="ARBA00023136"/>
    </source>
</evidence>
<proteinExistence type="inferred from homology"/>
<evidence type="ECO:0000256" key="7">
    <source>
        <dbReference type="ARBA" id="ARBA00022989"/>
    </source>
</evidence>